<evidence type="ECO:0000313" key="2">
    <source>
        <dbReference type="EMBL" id="MCG4765206.1"/>
    </source>
</evidence>
<dbReference type="EMBL" id="JAKNFS010000008">
    <property type="protein sequence ID" value="MCG4765206.1"/>
    <property type="molecule type" value="Genomic_DNA"/>
</dbReference>
<comment type="caution">
    <text evidence="2">The sequence shown here is derived from an EMBL/GenBank/DDBJ whole genome shotgun (WGS) entry which is preliminary data.</text>
</comment>
<dbReference type="InterPro" id="IPR001279">
    <property type="entry name" value="Metallo-B-lactamas"/>
</dbReference>
<dbReference type="SMART" id="SM00849">
    <property type="entry name" value="Lactamase_B"/>
    <property type="match status" value="1"/>
</dbReference>
<dbReference type="AlphaFoldDB" id="A0AAE3F2Y3"/>
<gene>
    <name evidence="2" type="ORF">L0N21_06740</name>
</gene>
<organism evidence="2 3">
    <name type="scientific">Fusicatenibacter saccharivorans</name>
    <dbReference type="NCBI Taxonomy" id="1150298"/>
    <lineage>
        <taxon>Bacteria</taxon>
        <taxon>Bacillati</taxon>
        <taxon>Bacillota</taxon>
        <taxon>Clostridia</taxon>
        <taxon>Lachnospirales</taxon>
        <taxon>Lachnospiraceae</taxon>
        <taxon>Fusicatenibacter</taxon>
    </lineage>
</organism>
<reference evidence="2" key="1">
    <citation type="submission" date="2022-01" db="EMBL/GenBank/DDBJ databases">
        <title>Collection of gut derived symbiotic bacterial strains cultured from healthy donors.</title>
        <authorList>
            <person name="Lin H."/>
            <person name="Kohout C."/>
            <person name="Waligurski E."/>
            <person name="Pamer E.G."/>
        </authorList>
    </citation>
    <scope>NUCLEOTIDE SEQUENCE</scope>
    <source>
        <strain evidence="2">DFI.5.49</strain>
    </source>
</reference>
<protein>
    <submittedName>
        <fullName evidence="2">MBL fold metallo-hydrolase</fullName>
    </submittedName>
</protein>
<dbReference type="PANTHER" id="PTHR42951:SF22">
    <property type="entry name" value="METALLO BETA-LACTAMASE SUPERFAMILY LIPOPROTEIN"/>
    <property type="match status" value="1"/>
</dbReference>
<dbReference type="InterPro" id="IPR050855">
    <property type="entry name" value="NDM-1-like"/>
</dbReference>
<evidence type="ECO:0000313" key="3">
    <source>
        <dbReference type="Proteomes" id="UP001199915"/>
    </source>
</evidence>
<feature type="domain" description="Metallo-beta-lactamase" evidence="1">
    <location>
        <begin position="22"/>
        <end position="209"/>
    </location>
</feature>
<dbReference type="Gene3D" id="3.60.15.10">
    <property type="entry name" value="Ribonuclease Z/Hydroxyacylglutathione hydrolase-like"/>
    <property type="match status" value="1"/>
</dbReference>
<dbReference type="Proteomes" id="UP001199915">
    <property type="component" value="Unassembled WGS sequence"/>
</dbReference>
<evidence type="ECO:0000259" key="1">
    <source>
        <dbReference type="SMART" id="SM00849"/>
    </source>
</evidence>
<sequence>MIKEPMVIEIAKNTYAINEFGLSACYFLIGKERALLIDTACGLSDLKSIAASLTDKPYDVVLTHGHHDHIGGIGAFSDVYLQEDDFEMVRNVDVEVRRNFAEELGRAGGYEAFSYDPKKIQPFERLPKFHALHEGDCFELGNRRVECIAVAGHTPGGICFLDETTKILFSGDACNQNLLVLGCSVRKTLEGLYHLKTYENRYERSYSGHIGFGGEPCFFSQPETILDDCIRTAEQILSGEVTGREAPRKGMLYAEYGTARLSYYPDCLEKAPEQ</sequence>
<proteinExistence type="predicted"/>
<dbReference type="InterPro" id="IPR036866">
    <property type="entry name" value="RibonucZ/Hydroxyglut_hydro"/>
</dbReference>
<accession>A0AAE3F2Y3</accession>
<dbReference type="PANTHER" id="PTHR42951">
    <property type="entry name" value="METALLO-BETA-LACTAMASE DOMAIN-CONTAINING"/>
    <property type="match status" value="1"/>
</dbReference>
<dbReference type="RefSeq" id="WP_173827861.1">
    <property type="nucleotide sequence ID" value="NZ_JAAINI010000002.1"/>
</dbReference>
<name>A0AAE3F2Y3_9FIRM</name>
<dbReference type="Pfam" id="PF00753">
    <property type="entry name" value="Lactamase_B"/>
    <property type="match status" value="1"/>
</dbReference>
<dbReference type="SUPFAM" id="SSF56281">
    <property type="entry name" value="Metallo-hydrolase/oxidoreductase"/>
    <property type="match status" value="1"/>
</dbReference>